<dbReference type="InterPro" id="IPR000914">
    <property type="entry name" value="SBP_5_dom"/>
</dbReference>
<dbReference type="Gene3D" id="3.10.105.10">
    <property type="entry name" value="Dipeptide-binding Protein, Domain 3"/>
    <property type="match status" value="1"/>
</dbReference>
<evidence type="ECO:0000313" key="3">
    <source>
        <dbReference type="EMBL" id="QHK20639.1"/>
    </source>
</evidence>
<evidence type="ECO:0000256" key="1">
    <source>
        <dbReference type="SAM" id="SignalP"/>
    </source>
</evidence>
<evidence type="ECO:0000313" key="4">
    <source>
        <dbReference type="Proteomes" id="UP000464186"/>
    </source>
</evidence>
<dbReference type="GO" id="GO:0015833">
    <property type="term" value="P:peptide transport"/>
    <property type="evidence" value="ECO:0007669"/>
    <property type="project" value="TreeGrafter"/>
</dbReference>
<dbReference type="GO" id="GO:1904680">
    <property type="term" value="F:peptide transmembrane transporter activity"/>
    <property type="evidence" value="ECO:0007669"/>
    <property type="project" value="TreeGrafter"/>
</dbReference>
<keyword evidence="1" id="KW-0732">Signal</keyword>
<dbReference type="KEGG" id="psey:GU243_13865"/>
<dbReference type="Gene3D" id="3.40.190.10">
    <property type="entry name" value="Periplasmic binding protein-like II"/>
    <property type="match status" value="1"/>
</dbReference>
<dbReference type="Pfam" id="PF00496">
    <property type="entry name" value="SBP_bac_5"/>
    <property type="match status" value="1"/>
</dbReference>
<sequence length="537" mass="56109">MTQTFPPTAGTAARRGRRLAPLAAAAAVIAVAATGCTTGTTTGSAAAGQVSTDTIRTVVNADPTSFAPVEVRNADDYAVNRLLFSTLVRRDENNKIVPDLATKWDITPTQGTFTIRSGATCADGTPITAGVVAESLKVFASPDSKSSFRPLVLGQGPATVTADDAAGTVTVQLAQPWTDLLQGLSLHATGIVCPAGLKDPKALTAGDIPGAFSGPYTLTKKQHGVNYTFTLRDDYKAWPEYQTEIAGTPARTIEASVNANASAVSNELLTGTKDLATIRGKDGTRFDGNKDFSTQVIPQGSLYMMFNERPGHPFNDPALRQAVAQALDATAFNQAASGGLGELYSSFAHPGVPCSNKDAGLLIKSDPAAAKATLAGVKIRMVGAQVFGPNGAANTYVAEALRSAGADIELRNVDLATWSTDLTQKLDTWDITVMGGINAGGTMYGALSTVIGTPVEKGGLNWGGLENQPVLDLVAKAMTQTDDTERCGTYQEAQKLMISEAHVIPLASLPSQVTIRSGFAMHTMNGQPDESTMRITK</sequence>
<feature type="domain" description="Solute-binding protein family 5" evidence="2">
    <location>
        <begin position="95"/>
        <end position="447"/>
    </location>
</feature>
<dbReference type="Proteomes" id="UP000464186">
    <property type="component" value="Chromosome"/>
</dbReference>
<dbReference type="GO" id="GO:0043190">
    <property type="term" value="C:ATP-binding cassette (ABC) transporter complex"/>
    <property type="evidence" value="ECO:0007669"/>
    <property type="project" value="InterPro"/>
</dbReference>
<dbReference type="PIRSF" id="PIRSF002741">
    <property type="entry name" value="MppA"/>
    <property type="match status" value="1"/>
</dbReference>
<dbReference type="EMBL" id="CP047898">
    <property type="protein sequence ID" value="QHK20639.1"/>
    <property type="molecule type" value="Genomic_DNA"/>
</dbReference>
<dbReference type="PANTHER" id="PTHR30290">
    <property type="entry name" value="PERIPLASMIC BINDING COMPONENT OF ABC TRANSPORTER"/>
    <property type="match status" value="1"/>
</dbReference>
<name>A0A6P1NM14_9MICC</name>
<feature type="chain" id="PRO_5039487420" evidence="1">
    <location>
        <begin position="33"/>
        <end position="537"/>
    </location>
</feature>
<dbReference type="GO" id="GO:0042597">
    <property type="term" value="C:periplasmic space"/>
    <property type="evidence" value="ECO:0007669"/>
    <property type="project" value="UniProtKB-ARBA"/>
</dbReference>
<reference evidence="3 4" key="1">
    <citation type="submission" date="2020-01" db="EMBL/GenBank/DDBJ databases">
        <title>Pseudarthrobacter psychrotolerans sp. nov., isolated from antarctic soil.</title>
        <authorList>
            <person name="Shin Y."/>
            <person name="Park W."/>
        </authorList>
    </citation>
    <scope>NUCLEOTIDE SEQUENCE [LARGE SCALE GENOMIC DNA]</scope>
    <source>
        <strain evidence="3 4">YJ56</strain>
    </source>
</reference>
<dbReference type="CDD" id="cd00995">
    <property type="entry name" value="PBP2_NikA_DppA_OppA_like"/>
    <property type="match status" value="1"/>
</dbReference>
<dbReference type="AlphaFoldDB" id="A0A6P1NM14"/>
<proteinExistence type="predicted"/>
<dbReference type="InterPro" id="IPR030678">
    <property type="entry name" value="Peptide/Ni-bd"/>
</dbReference>
<dbReference type="InterPro" id="IPR039424">
    <property type="entry name" value="SBP_5"/>
</dbReference>
<accession>A0A6P1NM14</accession>
<evidence type="ECO:0000259" key="2">
    <source>
        <dbReference type="Pfam" id="PF00496"/>
    </source>
</evidence>
<feature type="signal peptide" evidence="1">
    <location>
        <begin position="1"/>
        <end position="32"/>
    </location>
</feature>
<gene>
    <name evidence="3" type="ORF">GU243_13865</name>
</gene>
<dbReference type="SUPFAM" id="SSF53850">
    <property type="entry name" value="Periplasmic binding protein-like II"/>
    <property type="match status" value="1"/>
</dbReference>
<organism evidence="3 4">
    <name type="scientific">Pseudarthrobacter psychrotolerans</name>
    <dbReference type="NCBI Taxonomy" id="2697569"/>
    <lineage>
        <taxon>Bacteria</taxon>
        <taxon>Bacillati</taxon>
        <taxon>Actinomycetota</taxon>
        <taxon>Actinomycetes</taxon>
        <taxon>Micrococcales</taxon>
        <taxon>Micrococcaceae</taxon>
        <taxon>Pseudarthrobacter</taxon>
    </lineage>
</organism>
<keyword evidence="4" id="KW-1185">Reference proteome</keyword>
<protein>
    <submittedName>
        <fullName evidence="3">ABC transporter substrate-binding protein</fullName>
    </submittedName>
</protein>